<dbReference type="AlphaFoldDB" id="A0AAD7FI40"/>
<keyword evidence="2" id="KW-1133">Transmembrane helix</keyword>
<evidence type="ECO:0000313" key="3">
    <source>
        <dbReference type="EMBL" id="KAJ7625646.1"/>
    </source>
</evidence>
<proteinExistence type="predicted"/>
<organism evidence="3 4">
    <name type="scientific">Roridomyces roridus</name>
    <dbReference type="NCBI Taxonomy" id="1738132"/>
    <lineage>
        <taxon>Eukaryota</taxon>
        <taxon>Fungi</taxon>
        <taxon>Dikarya</taxon>
        <taxon>Basidiomycota</taxon>
        <taxon>Agaricomycotina</taxon>
        <taxon>Agaricomycetes</taxon>
        <taxon>Agaricomycetidae</taxon>
        <taxon>Agaricales</taxon>
        <taxon>Marasmiineae</taxon>
        <taxon>Mycenaceae</taxon>
        <taxon>Roridomyces</taxon>
    </lineage>
</organism>
<name>A0AAD7FI40_9AGAR</name>
<feature type="transmembrane region" description="Helical" evidence="2">
    <location>
        <begin position="142"/>
        <end position="163"/>
    </location>
</feature>
<feature type="transmembrane region" description="Helical" evidence="2">
    <location>
        <begin position="207"/>
        <end position="227"/>
    </location>
</feature>
<protein>
    <submittedName>
        <fullName evidence="3">Uncharacterized protein</fullName>
    </submittedName>
</protein>
<gene>
    <name evidence="3" type="ORF">FB45DRAFT_70013</name>
</gene>
<dbReference type="EMBL" id="JARKIF010000012">
    <property type="protein sequence ID" value="KAJ7625646.1"/>
    <property type="molecule type" value="Genomic_DNA"/>
</dbReference>
<feature type="transmembrane region" description="Helical" evidence="2">
    <location>
        <begin position="233"/>
        <end position="254"/>
    </location>
</feature>
<comment type="caution">
    <text evidence="3">The sequence shown here is derived from an EMBL/GenBank/DDBJ whole genome shotgun (WGS) entry which is preliminary data.</text>
</comment>
<feature type="region of interest" description="Disordered" evidence="1">
    <location>
        <begin position="295"/>
        <end position="339"/>
    </location>
</feature>
<accession>A0AAD7FI40</accession>
<keyword evidence="2" id="KW-0472">Membrane</keyword>
<dbReference type="Proteomes" id="UP001221142">
    <property type="component" value="Unassembled WGS sequence"/>
</dbReference>
<keyword evidence="4" id="KW-1185">Reference proteome</keyword>
<evidence type="ECO:0000313" key="4">
    <source>
        <dbReference type="Proteomes" id="UP001221142"/>
    </source>
</evidence>
<keyword evidence="2" id="KW-0812">Transmembrane</keyword>
<feature type="transmembrane region" description="Helical" evidence="2">
    <location>
        <begin position="98"/>
        <end position="122"/>
    </location>
</feature>
<sequence>MYMITCVTCFKIFFARSHHRDWPMLAIFLILFAKATSSLAIQLSSTLRLATSDRHTAATSMWTGDSLNLSKYATILVEAIIGSGFLIYRCWLVYSRSWVVVAIPIALWLGGVVFMGIVINVITTHKINGLFSISQSRNFGAVFWALVICVNLITSALIARRVWRREAFKSRPSLQKHSDSTAALPTTKQSSACLISSQSFHAQSTRIIVDSGLIYTTMSLLTFGLFVADSVAVYPTIDMLIEAIGITFNLIVIYNRPRVEEPPSFEARMNNTPLQYVSSTISGPGSAIEFAYPKNFTPRRKRPASTAAPQEDKGDINMVGVTTEPSEHEIPQTQSHESL</sequence>
<reference evidence="3" key="1">
    <citation type="submission" date="2023-03" db="EMBL/GenBank/DDBJ databases">
        <title>Massive genome expansion in bonnet fungi (Mycena s.s.) driven by repeated elements and novel gene families across ecological guilds.</title>
        <authorList>
            <consortium name="Lawrence Berkeley National Laboratory"/>
            <person name="Harder C.B."/>
            <person name="Miyauchi S."/>
            <person name="Viragh M."/>
            <person name="Kuo A."/>
            <person name="Thoen E."/>
            <person name="Andreopoulos B."/>
            <person name="Lu D."/>
            <person name="Skrede I."/>
            <person name="Drula E."/>
            <person name="Henrissat B."/>
            <person name="Morin E."/>
            <person name="Kohler A."/>
            <person name="Barry K."/>
            <person name="LaButti K."/>
            <person name="Morin E."/>
            <person name="Salamov A."/>
            <person name="Lipzen A."/>
            <person name="Mereny Z."/>
            <person name="Hegedus B."/>
            <person name="Baldrian P."/>
            <person name="Stursova M."/>
            <person name="Weitz H."/>
            <person name="Taylor A."/>
            <person name="Grigoriev I.V."/>
            <person name="Nagy L.G."/>
            <person name="Martin F."/>
            <person name="Kauserud H."/>
        </authorList>
    </citation>
    <scope>NUCLEOTIDE SEQUENCE</scope>
    <source>
        <strain evidence="3">9284</strain>
    </source>
</reference>
<feature type="transmembrane region" description="Helical" evidence="2">
    <location>
        <begin position="72"/>
        <end position="91"/>
    </location>
</feature>
<evidence type="ECO:0000256" key="2">
    <source>
        <dbReference type="SAM" id="Phobius"/>
    </source>
</evidence>
<evidence type="ECO:0000256" key="1">
    <source>
        <dbReference type="SAM" id="MobiDB-lite"/>
    </source>
</evidence>